<feature type="region of interest" description="Disordered" evidence="1">
    <location>
        <begin position="570"/>
        <end position="604"/>
    </location>
</feature>
<organism evidence="2 3">
    <name type="scientific">Pseudocohnilembus persalinus</name>
    <name type="common">Ciliate</name>
    <dbReference type="NCBI Taxonomy" id="266149"/>
    <lineage>
        <taxon>Eukaryota</taxon>
        <taxon>Sar</taxon>
        <taxon>Alveolata</taxon>
        <taxon>Ciliophora</taxon>
        <taxon>Intramacronucleata</taxon>
        <taxon>Oligohymenophorea</taxon>
        <taxon>Scuticociliatia</taxon>
        <taxon>Philasterida</taxon>
        <taxon>Pseudocohnilembidae</taxon>
        <taxon>Pseudocohnilembus</taxon>
    </lineage>
</organism>
<feature type="compositionally biased region" description="Basic and acidic residues" evidence="1">
    <location>
        <begin position="577"/>
        <end position="593"/>
    </location>
</feature>
<keyword evidence="3" id="KW-1185">Reference proteome</keyword>
<evidence type="ECO:0000313" key="2">
    <source>
        <dbReference type="EMBL" id="KRX08350.1"/>
    </source>
</evidence>
<evidence type="ECO:0000256" key="1">
    <source>
        <dbReference type="SAM" id="MobiDB-lite"/>
    </source>
</evidence>
<dbReference type="SUPFAM" id="SSF56399">
    <property type="entry name" value="ADP-ribosylation"/>
    <property type="match status" value="1"/>
</dbReference>
<feature type="region of interest" description="Disordered" evidence="1">
    <location>
        <begin position="458"/>
        <end position="479"/>
    </location>
</feature>
<dbReference type="OrthoDB" id="10049342at2759"/>
<feature type="compositionally biased region" description="Polar residues" evidence="1">
    <location>
        <begin position="21"/>
        <end position="30"/>
    </location>
</feature>
<dbReference type="Proteomes" id="UP000054937">
    <property type="component" value="Unassembled WGS sequence"/>
</dbReference>
<feature type="compositionally biased region" description="Low complexity" evidence="1">
    <location>
        <begin position="699"/>
        <end position="744"/>
    </location>
</feature>
<feature type="region of interest" description="Disordered" evidence="1">
    <location>
        <begin position="19"/>
        <end position="38"/>
    </location>
</feature>
<dbReference type="Gene3D" id="3.90.176.10">
    <property type="entry name" value="Toxin ADP-ribosyltransferase, Chain A, domain 1"/>
    <property type="match status" value="1"/>
</dbReference>
<comment type="caution">
    <text evidence="2">The sequence shown here is derived from an EMBL/GenBank/DDBJ whole genome shotgun (WGS) entry which is preliminary data.</text>
</comment>
<dbReference type="AlphaFoldDB" id="A0A0V0R1F6"/>
<dbReference type="EMBL" id="LDAU01000065">
    <property type="protein sequence ID" value="KRX08350.1"/>
    <property type="molecule type" value="Genomic_DNA"/>
</dbReference>
<dbReference type="InParanoid" id="A0A0V0R1F6"/>
<evidence type="ECO:0000313" key="3">
    <source>
        <dbReference type="Proteomes" id="UP000054937"/>
    </source>
</evidence>
<dbReference type="PROSITE" id="PS51996">
    <property type="entry name" value="TR_MART"/>
    <property type="match status" value="1"/>
</dbReference>
<reference evidence="2 3" key="1">
    <citation type="journal article" date="2015" name="Sci. Rep.">
        <title>Genome of the facultative scuticociliatosis pathogen Pseudocohnilembus persalinus provides insight into its virulence through horizontal gene transfer.</title>
        <authorList>
            <person name="Xiong J."/>
            <person name="Wang G."/>
            <person name="Cheng J."/>
            <person name="Tian M."/>
            <person name="Pan X."/>
            <person name="Warren A."/>
            <person name="Jiang C."/>
            <person name="Yuan D."/>
            <person name="Miao W."/>
        </authorList>
    </citation>
    <scope>NUCLEOTIDE SEQUENCE [LARGE SCALE GENOMIC DNA]</scope>
    <source>
        <strain evidence="2">36N120E</strain>
    </source>
</reference>
<protein>
    <recommendedName>
        <fullName evidence="4">NAD(P)(+)--arginine ADP-ribosyltransferase</fullName>
    </recommendedName>
</protein>
<feature type="compositionally biased region" description="Low complexity" evidence="1">
    <location>
        <begin position="466"/>
        <end position="479"/>
    </location>
</feature>
<feature type="region of interest" description="Disordered" evidence="1">
    <location>
        <begin position="513"/>
        <end position="544"/>
    </location>
</feature>
<feature type="region of interest" description="Disordered" evidence="1">
    <location>
        <begin position="693"/>
        <end position="744"/>
    </location>
</feature>
<evidence type="ECO:0008006" key="4">
    <source>
        <dbReference type="Google" id="ProtNLM"/>
    </source>
</evidence>
<accession>A0A0V0R1F6</accession>
<name>A0A0V0R1F6_PSEPJ</name>
<sequence length="948" mass="112026">MNEIVQLEKDIKQEICKQENNEQFSSNQKSDQLEQELDQVSEQIQLNQLNDIEENDEIQFGSQQTNQVNLDIDDDEEEYKQLLKSMEELISSKQTSQVEQQSDNNFQQNNLQNENKQVQPQKTSNQNQNINQNSAYNKQDINEIKNFLQDKVQQNYQDIYQNPQGPQMLEQFNQQLNFLDQEFSLSENQETNKNNQTVNSNDVLKQNQDNSLSFEKNISQLSKLQQELNQLSINDSAFDNSKSLSYESNQNSLWSHNKLQFNNTSLTVKSGQTGISIKPSKYIDEALKQKLDVLIMNFHKELKVLSHQKLVFFWVAIFSRNRDFLKELETGKYDLNPIILMVSGFCGQSLIPKIYQKYRFKGIIVVTAQDSIKLNETWVKKYPRIVCFTSERMKAQDALHQLIHNTLFKGACKFKDLDHFLGKKIPVKDIFLDTYLQSQENEKGSRNNITQNQINDDQNKQEVQENQHNQKIQEDQQNQDNQIKQDNLENQQNQQEKTQAENSIEIIKPDHDQKDFQQQEENQDSSEQNYPKLNIGKGKKSAQNDNKLQWNSDINLFNNNDLKQYKKKEAKKNYKQKNPELYKNKQNQKEQKKTQQQQQQKNESEQHLLFNNKVEPGPFILKNFQDIPVIKEFHYENLLECKEIISNKKVLIRTDMLQENVLRKMADLFEDCFPQYQRENQKKMYKLDIEPIQKKKQNQKNQKNKLQNDQKNNSSQNNNQQKSNNDINQNNDNNNNKQNNNNNNEYLKLNQDLDQDLDLKTALSIEKDEEQYQTALKILTLYTQKDTDFYALINCSLNTMNEELIVQLQHMIKSIRLAFNLYDDTVDSIFEPNKEVILWRGCTFDREYFSNFFRKGEHIVFPAFSSTSSDLQEAKKFAILGGEKRIIFKIQILLDKNNFDKRPKNLKSISKYPEENEYLMNCFSLLYIQDIDYNFEGGYLMYSLKLLM</sequence>
<proteinExistence type="predicted"/>
<gene>
    <name evidence="2" type="ORF">PPERSA_03344</name>
</gene>